<name>A0A8J7CFX5_9BACT</name>
<evidence type="ECO:0000256" key="1">
    <source>
        <dbReference type="SAM" id="Phobius"/>
    </source>
</evidence>
<keyword evidence="1" id="KW-0472">Membrane</keyword>
<evidence type="ECO:0000313" key="2">
    <source>
        <dbReference type="EMBL" id="MBD3870064.1"/>
    </source>
</evidence>
<gene>
    <name evidence="2" type="ORF">IFJ97_01735</name>
</gene>
<dbReference type="InterPro" id="IPR012902">
    <property type="entry name" value="N_methyl_site"/>
</dbReference>
<evidence type="ECO:0000313" key="3">
    <source>
        <dbReference type="Proteomes" id="UP000598633"/>
    </source>
</evidence>
<accession>A0A8J7CFX5</accession>
<feature type="transmembrane region" description="Helical" evidence="1">
    <location>
        <begin position="16"/>
        <end position="37"/>
    </location>
</feature>
<keyword evidence="1" id="KW-0812">Transmembrane</keyword>
<keyword evidence="1" id="KW-1133">Transmembrane helix</keyword>
<dbReference type="Pfam" id="PF07963">
    <property type="entry name" value="N_methyl"/>
    <property type="match status" value="1"/>
</dbReference>
<dbReference type="PROSITE" id="PS00409">
    <property type="entry name" value="PROKAR_NTER_METHYL"/>
    <property type="match status" value="1"/>
</dbReference>
<sequence length="159" mass="17026">MGSRARTHENTEGFTLIEILIMMVILSFVALGIAGLFSHAMVTNASGHDYALLASEARFALEALQARPFVDATLLDTGSVQNWPPVNPNFLIEYTVEDFRVENWTQAASGSGGWGAPTSGTGAATDTANLKRISMTVTSTNQVLRGRRVLTVTSLKIPG</sequence>
<organism evidence="2 3">
    <name type="scientific">Candidatus Sulfomarinibacter kjeldsenii</name>
    <dbReference type="NCBI Taxonomy" id="2885994"/>
    <lineage>
        <taxon>Bacteria</taxon>
        <taxon>Pseudomonadati</taxon>
        <taxon>Acidobacteriota</taxon>
        <taxon>Thermoanaerobaculia</taxon>
        <taxon>Thermoanaerobaculales</taxon>
        <taxon>Candidatus Sulfomarinibacteraceae</taxon>
        <taxon>Candidatus Sulfomarinibacter</taxon>
    </lineage>
</organism>
<dbReference type="AlphaFoldDB" id="A0A8J7CFX5"/>
<dbReference type="Proteomes" id="UP000598633">
    <property type="component" value="Unassembled WGS sequence"/>
</dbReference>
<proteinExistence type="predicted"/>
<protein>
    <recommendedName>
        <fullName evidence="4">Prepilin-type N-terminal cleavage/methylation domain-containing protein</fullName>
    </recommendedName>
</protein>
<reference evidence="2 3" key="1">
    <citation type="submission" date="2020-08" db="EMBL/GenBank/DDBJ databases">
        <title>Acidobacteriota in marine sediments use diverse sulfur dissimilation pathways.</title>
        <authorList>
            <person name="Wasmund K."/>
        </authorList>
    </citation>
    <scope>NUCLEOTIDE SEQUENCE [LARGE SCALE GENOMIC DNA]</scope>
    <source>
        <strain evidence="2">MAG AM3-A</strain>
    </source>
</reference>
<dbReference type="EMBL" id="JACXWA010000028">
    <property type="protein sequence ID" value="MBD3870064.1"/>
    <property type="molecule type" value="Genomic_DNA"/>
</dbReference>
<evidence type="ECO:0008006" key="4">
    <source>
        <dbReference type="Google" id="ProtNLM"/>
    </source>
</evidence>
<comment type="caution">
    <text evidence="2">The sequence shown here is derived from an EMBL/GenBank/DDBJ whole genome shotgun (WGS) entry which is preliminary data.</text>
</comment>